<reference evidence="1 2" key="1">
    <citation type="journal article" date="2017" name="Int. J. Syst. Evol. Microbiol.">
        <title>Ramlibacter monticola sp. nov., isolated from forest soil.</title>
        <authorList>
            <person name="Chaudhary D.K."/>
            <person name="Kim J."/>
        </authorList>
    </citation>
    <scope>NUCLEOTIDE SEQUENCE [LARGE SCALE GENOMIC DNA]</scope>
    <source>
        <strain evidence="1 2">KACC 19175</strain>
    </source>
</reference>
<gene>
    <name evidence="1" type="ORF">JJ685_24335</name>
</gene>
<accession>A0A937CV45</accession>
<evidence type="ECO:0000313" key="2">
    <source>
        <dbReference type="Proteomes" id="UP000599109"/>
    </source>
</evidence>
<proteinExistence type="predicted"/>
<dbReference type="RefSeq" id="WP_201676967.1">
    <property type="nucleotide sequence ID" value="NZ_JAEQNE010000008.1"/>
</dbReference>
<dbReference type="Proteomes" id="UP000599109">
    <property type="component" value="Unassembled WGS sequence"/>
</dbReference>
<evidence type="ECO:0000313" key="1">
    <source>
        <dbReference type="EMBL" id="MBL0394290.1"/>
    </source>
</evidence>
<organism evidence="1 2">
    <name type="scientific">Ramlibacter monticola</name>
    <dbReference type="NCBI Taxonomy" id="1926872"/>
    <lineage>
        <taxon>Bacteria</taxon>
        <taxon>Pseudomonadati</taxon>
        <taxon>Pseudomonadota</taxon>
        <taxon>Betaproteobacteria</taxon>
        <taxon>Burkholderiales</taxon>
        <taxon>Comamonadaceae</taxon>
        <taxon>Ramlibacter</taxon>
    </lineage>
</organism>
<dbReference type="EMBL" id="JAEQNE010000008">
    <property type="protein sequence ID" value="MBL0394290.1"/>
    <property type="molecule type" value="Genomic_DNA"/>
</dbReference>
<comment type="caution">
    <text evidence="1">The sequence shown here is derived from an EMBL/GenBank/DDBJ whole genome shotgun (WGS) entry which is preliminary data.</text>
</comment>
<keyword evidence="2" id="KW-1185">Reference proteome</keyword>
<sequence>MNVTLTNLGAEALPLTSSQGGGVALSLKPGEPYSFADQTVTIATIGDNPDFLEDLQDALSSIAKKAIELILFWREHASRPKDSDTPLVRVRVVAGPTNAIRCTGDDKSLDVEIGGGATVDVVMPRYVELRQLGVGGAASQPEAP</sequence>
<name>A0A937CV45_9BURK</name>
<protein>
    <submittedName>
        <fullName evidence="1">Uncharacterized protein</fullName>
    </submittedName>
</protein>
<dbReference type="AlphaFoldDB" id="A0A937CV45"/>